<dbReference type="GO" id="GO:0016020">
    <property type="term" value="C:membrane"/>
    <property type="evidence" value="ECO:0007669"/>
    <property type="project" value="UniProtKB-SubCell"/>
</dbReference>
<keyword evidence="3" id="KW-0812">Transmembrane</keyword>
<name>A0A6H0S8V2_9MYCO</name>
<keyword evidence="2 3" id="KW-0472">Membrane</keyword>
<evidence type="ECO:0000313" key="5">
    <source>
        <dbReference type="Proteomes" id="UP000501849"/>
    </source>
</evidence>
<keyword evidence="3" id="KW-1133">Transmembrane helix</keyword>
<reference evidence="4 5" key="1">
    <citation type="submission" date="2019-04" db="EMBL/GenBank/DDBJ databases">
        <title>Draft, Whole-Genome Sequence of the Anthracene-degrading Mycobacterium frederiksbergense LB501T, Isolated from a Polycyclic Aromatic Hydrocarbon (PAH)-Contaminated Soil.</title>
        <authorList>
            <person name="Augelletti F."/>
        </authorList>
    </citation>
    <scope>NUCLEOTIDE SEQUENCE [LARGE SCALE GENOMIC DNA]</scope>
    <source>
        <strain evidence="4 5">LB 501T</strain>
    </source>
</reference>
<dbReference type="RefSeq" id="WP_168144088.1">
    <property type="nucleotide sequence ID" value="NZ_CP038799.1"/>
</dbReference>
<comment type="subcellular location">
    <subcellularLocation>
        <location evidence="1">Membrane</location>
    </subcellularLocation>
</comment>
<accession>A0A6H0S8V2</accession>
<sequence length="212" mass="22340">MTVKNEEELLTAVEIDAADGPEDTIAAEEPDVAAGGPPDRPAGPVRRVLHGAARFWVAITLVVLLAITGGVTAWLYVNQYKPDQATGTAAADTVLSAAKDGTVALLSYSPETLNEDFGNAKTHLTGDFLNYYNQFTEQIVTPAATKKSVKTSAAIVNAAVAELNPESAVVLVFLNQTTTSTENPDGSFSTSAVKVGLTRVDDDWLISSFDPV</sequence>
<proteinExistence type="predicted"/>
<evidence type="ECO:0000256" key="1">
    <source>
        <dbReference type="ARBA" id="ARBA00004370"/>
    </source>
</evidence>
<dbReference type="Proteomes" id="UP000501849">
    <property type="component" value="Chromosome"/>
</dbReference>
<evidence type="ECO:0008006" key="6">
    <source>
        <dbReference type="Google" id="ProtNLM"/>
    </source>
</evidence>
<dbReference type="PANTHER" id="PTHR37042:SF4">
    <property type="entry name" value="OUTER MEMBRANE PROTEIN RV1973"/>
    <property type="match status" value="1"/>
</dbReference>
<evidence type="ECO:0000256" key="2">
    <source>
        <dbReference type="ARBA" id="ARBA00023136"/>
    </source>
</evidence>
<evidence type="ECO:0000313" key="4">
    <source>
        <dbReference type="EMBL" id="QIV83714.1"/>
    </source>
</evidence>
<evidence type="ECO:0000256" key="3">
    <source>
        <dbReference type="SAM" id="Phobius"/>
    </source>
</evidence>
<keyword evidence="5" id="KW-1185">Reference proteome</keyword>
<dbReference type="EMBL" id="CP038799">
    <property type="protein sequence ID" value="QIV83714.1"/>
    <property type="molecule type" value="Genomic_DNA"/>
</dbReference>
<organism evidence="4 5">
    <name type="scientific">Mycolicibacterium frederiksbergense</name>
    <dbReference type="NCBI Taxonomy" id="117567"/>
    <lineage>
        <taxon>Bacteria</taxon>
        <taxon>Bacillati</taxon>
        <taxon>Actinomycetota</taxon>
        <taxon>Actinomycetes</taxon>
        <taxon>Mycobacteriales</taxon>
        <taxon>Mycobacteriaceae</taxon>
        <taxon>Mycolicibacterium</taxon>
    </lineage>
</organism>
<dbReference type="PANTHER" id="PTHR37042">
    <property type="entry name" value="OUTER MEMBRANE PROTEIN RV1973"/>
    <property type="match status" value="1"/>
</dbReference>
<dbReference type="AlphaFoldDB" id="A0A6H0S8V2"/>
<gene>
    <name evidence="4" type="ORF">EXE63_24600</name>
</gene>
<dbReference type="KEGG" id="mfre:EXE63_24600"/>
<protein>
    <recommendedName>
        <fullName evidence="6">Twin-arginine translocation pathway signal</fullName>
    </recommendedName>
</protein>
<feature type="transmembrane region" description="Helical" evidence="3">
    <location>
        <begin position="55"/>
        <end position="77"/>
    </location>
</feature>